<evidence type="ECO:0000313" key="1">
    <source>
        <dbReference type="EMBL" id="GMI09407.1"/>
    </source>
</evidence>
<protein>
    <submittedName>
        <fullName evidence="1">Uncharacterized protein</fullName>
    </submittedName>
</protein>
<keyword evidence="2" id="KW-1185">Reference proteome</keyword>
<accession>A0A9W7KRV0</accession>
<proteinExistence type="predicted"/>
<evidence type="ECO:0000313" key="2">
    <source>
        <dbReference type="Proteomes" id="UP001165160"/>
    </source>
</evidence>
<dbReference type="AlphaFoldDB" id="A0A9W7KRV0"/>
<comment type="caution">
    <text evidence="1">The sequence shown here is derived from an EMBL/GenBank/DDBJ whole genome shotgun (WGS) entry which is preliminary data.</text>
</comment>
<gene>
    <name evidence="1" type="ORF">TrVE_jg1330</name>
</gene>
<dbReference type="EMBL" id="BRXX01000398">
    <property type="protein sequence ID" value="GMI09407.1"/>
    <property type="molecule type" value="Genomic_DNA"/>
</dbReference>
<organism evidence="1 2">
    <name type="scientific">Triparma verrucosa</name>
    <dbReference type="NCBI Taxonomy" id="1606542"/>
    <lineage>
        <taxon>Eukaryota</taxon>
        <taxon>Sar</taxon>
        <taxon>Stramenopiles</taxon>
        <taxon>Ochrophyta</taxon>
        <taxon>Bolidophyceae</taxon>
        <taxon>Parmales</taxon>
        <taxon>Triparmaceae</taxon>
        <taxon>Triparma</taxon>
    </lineage>
</organism>
<sequence length="224" mass="25186">MTEEQLEDLRLDKNRRAAKKTKEKNERMLNLVLSRYPNGGNIRGHSPEEASLILTTGPFFKCMETMIRAGVPFKVCISSRDDNEAEWEFTDGQIDNNKDSYFDESVDCGIVSFSLFVGGLVAAKQVEKGDTDEEKELKRIGTPPQVVRGVEREVGTFWIKETKRCINTKKSLGAGSYPAVLGEARVAVSLQVRGAKNKVFNLDASEEEEESELKKFCEYVESFV</sequence>
<name>A0A9W7KRV0_9STRA</name>
<dbReference type="Proteomes" id="UP001165160">
    <property type="component" value="Unassembled WGS sequence"/>
</dbReference>
<reference evidence="2" key="1">
    <citation type="journal article" date="2023" name="Commun. Biol.">
        <title>Genome analysis of Parmales, the sister group of diatoms, reveals the evolutionary specialization of diatoms from phago-mixotrophs to photoautotrophs.</title>
        <authorList>
            <person name="Ban H."/>
            <person name="Sato S."/>
            <person name="Yoshikawa S."/>
            <person name="Yamada K."/>
            <person name="Nakamura Y."/>
            <person name="Ichinomiya M."/>
            <person name="Sato N."/>
            <person name="Blanc-Mathieu R."/>
            <person name="Endo H."/>
            <person name="Kuwata A."/>
            <person name="Ogata H."/>
        </authorList>
    </citation>
    <scope>NUCLEOTIDE SEQUENCE [LARGE SCALE GENOMIC DNA]</scope>
    <source>
        <strain evidence="2">NIES 3699</strain>
    </source>
</reference>